<dbReference type="Proteomes" id="UP000419743">
    <property type="component" value="Unassembled WGS sequence"/>
</dbReference>
<evidence type="ECO:0000259" key="1">
    <source>
        <dbReference type="Pfam" id="PF01408"/>
    </source>
</evidence>
<evidence type="ECO:0000313" key="3">
    <source>
        <dbReference type="Proteomes" id="UP000419743"/>
    </source>
</evidence>
<dbReference type="Gene3D" id="3.40.50.720">
    <property type="entry name" value="NAD(P)-binding Rossmann-like Domain"/>
    <property type="match status" value="1"/>
</dbReference>
<dbReference type="InterPro" id="IPR051450">
    <property type="entry name" value="Gfo/Idh/MocA_Oxidoreductases"/>
</dbReference>
<dbReference type="SUPFAM" id="SSF51735">
    <property type="entry name" value="NAD(P)-binding Rossmann-fold domains"/>
    <property type="match status" value="1"/>
</dbReference>
<dbReference type="Pfam" id="PF01408">
    <property type="entry name" value="GFO_IDH_MocA"/>
    <property type="match status" value="1"/>
</dbReference>
<accession>A0A7M4DSA1</accession>
<dbReference type="PANTHER" id="PTHR43377">
    <property type="entry name" value="BILIVERDIN REDUCTASE A"/>
    <property type="match status" value="1"/>
</dbReference>
<reference evidence="2 3" key="1">
    <citation type="submission" date="2019-11" db="EMBL/GenBank/DDBJ databases">
        <authorList>
            <person name="Criscuolo A."/>
        </authorList>
    </citation>
    <scope>NUCLEOTIDE SEQUENCE [LARGE SCALE GENOMIC DNA]</scope>
    <source>
        <strain evidence="2">CIP111667</strain>
    </source>
</reference>
<dbReference type="InterPro" id="IPR036291">
    <property type="entry name" value="NAD(P)-bd_dom_sf"/>
</dbReference>
<dbReference type="AlphaFoldDB" id="A0A7M4DSA1"/>
<dbReference type="InterPro" id="IPR000683">
    <property type="entry name" value="Gfo/Idh/MocA-like_OxRdtase_N"/>
</dbReference>
<dbReference type="Gene3D" id="3.30.360.10">
    <property type="entry name" value="Dihydrodipicolinate Reductase, domain 2"/>
    <property type="match status" value="1"/>
</dbReference>
<sequence>MVSEPVRIAVAGAGWRAGYALRVARQRPDLVQVTGVYARSARSAARIEDLWNVPASTDLDDVVRQGCPEAAFVCVPREVVGDLALRIHDAGLPLLLETPPGPDIDALFRIHGLLGGSGAQVSEQYQYQPQHAARIAVARSGLLGQVGSASVSVAHDYHAVSLLRLLLGVGFEDVVVDGVADVDRVRAVRGRDRWVPEPQVIDAEVVRANLRWASGRRGAYEFGGEQYVSPLRGRHLRVRGVDGELVDDEVAWYVGPGQVARSSLRRDETGRDGDLEGAHLRQVWLGERLLAENRFAPARLSDDEIALGECLVRMVEYVRGGDPFYPLADACEDAYLGLLIHESVRTGGPVRAVERPWQGLRSPATT</sequence>
<feature type="domain" description="Gfo/Idh/MocA-like oxidoreductase N-terminal" evidence="1">
    <location>
        <begin position="6"/>
        <end position="122"/>
    </location>
</feature>
<gene>
    <name evidence="2" type="ORF">HALOF300_05049</name>
</gene>
<evidence type="ECO:0000313" key="2">
    <source>
        <dbReference type="EMBL" id="VZO40345.1"/>
    </source>
</evidence>
<name>A0A7M4DSA1_9MICO</name>
<dbReference type="EMBL" id="CACRYJ010000068">
    <property type="protein sequence ID" value="VZO40345.1"/>
    <property type="molecule type" value="Genomic_DNA"/>
</dbReference>
<comment type="caution">
    <text evidence="2">The sequence shown here is derived from an EMBL/GenBank/DDBJ whole genome shotgun (WGS) entry which is preliminary data.</text>
</comment>
<proteinExistence type="predicted"/>
<keyword evidence="3" id="KW-1185">Reference proteome</keyword>
<protein>
    <submittedName>
        <fullName evidence="2">Oxidoreductase family, NAD-binding Rossmann fold</fullName>
    </submittedName>
</protein>
<dbReference type="PANTHER" id="PTHR43377:SF1">
    <property type="entry name" value="BILIVERDIN REDUCTASE A"/>
    <property type="match status" value="1"/>
</dbReference>
<dbReference type="GO" id="GO:0000166">
    <property type="term" value="F:nucleotide binding"/>
    <property type="evidence" value="ECO:0007669"/>
    <property type="project" value="InterPro"/>
</dbReference>
<organism evidence="2 3">
    <name type="scientific">Occultella aeris</name>
    <dbReference type="NCBI Taxonomy" id="2761496"/>
    <lineage>
        <taxon>Bacteria</taxon>
        <taxon>Bacillati</taxon>
        <taxon>Actinomycetota</taxon>
        <taxon>Actinomycetes</taxon>
        <taxon>Micrococcales</taxon>
        <taxon>Ruaniaceae</taxon>
        <taxon>Occultella</taxon>
    </lineage>
</organism>